<protein>
    <submittedName>
        <fullName evidence="2">Uncharacterized protein</fullName>
    </submittedName>
</protein>
<dbReference type="RefSeq" id="WP_146687750.1">
    <property type="nucleotide sequence ID" value="NZ_LT629750.1"/>
</dbReference>
<dbReference type="EMBL" id="LT629750">
    <property type="protein sequence ID" value="SDS70308.1"/>
    <property type="molecule type" value="Genomic_DNA"/>
</dbReference>
<reference evidence="3" key="1">
    <citation type="submission" date="2016-10" db="EMBL/GenBank/DDBJ databases">
        <authorList>
            <person name="Varghese N."/>
            <person name="Submissions S."/>
        </authorList>
    </citation>
    <scope>NUCLEOTIDE SEQUENCE [LARGE SCALE GENOMIC DNA]</scope>
    <source>
        <strain evidence="3">GAS369</strain>
    </source>
</reference>
<gene>
    <name evidence="2" type="ORF">SAMN05444158_2908</name>
</gene>
<dbReference type="AlphaFoldDB" id="A0A1H1UCZ5"/>
<keyword evidence="3" id="KW-1185">Reference proteome</keyword>
<name>A0A1H1UCZ5_9BRAD</name>
<keyword evidence="1" id="KW-0472">Membrane</keyword>
<evidence type="ECO:0000313" key="3">
    <source>
        <dbReference type="Proteomes" id="UP000243904"/>
    </source>
</evidence>
<keyword evidence="1" id="KW-1133">Transmembrane helix</keyword>
<sequence>MLANEKISRVKLSQPLSVPSENMLIAAIIISFLILHVLAGTILQQAPVAGATMSQPQEAGPSLYD</sequence>
<dbReference type="Proteomes" id="UP000243904">
    <property type="component" value="Chromosome I"/>
</dbReference>
<proteinExistence type="predicted"/>
<accession>A0A1H1UCZ5</accession>
<organism evidence="2 3">
    <name type="scientific">Bradyrhizobium canariense</name>
    <dbReference type="NCBI Taxonomy" id="255045"/>
    <lineage>
        <taxon>Bacteria</taxon>
        <taxon>Pseudomonadati</taxon>
        <taxon>Pseudomonadota</taxon>
        <taxon>Alphaproteobacteria</taxon>
        <taxon>Hyphomicrobiales</taxon>
        <taxon>Nitrobacteraceae</taxon>
        <taxon>Bradyrhizobium</taxon>
    </lineage>
</organism>
<evidence type="ECO:0000313" key="2">
    <source>
        <dbReference type="EMBL" id="SDS70308.1"/>
    </source>
</evidence>
<feature type="transmembrane region" description="Helical" evidence="1">
    <location>
        <begin position="23"/>
        <end position="43"/>
    </location>
</feature>
<keyword evidence="1" id="KW-0812">Transmembrane</keyword>
<evidence type="ECO:0000256" key="1">
    <source>
        <dbReference type="SAM" id="Phobius"/>
    </source>
</evidence>